<dbReference type="RefSeq" id="WP_159433691.1">
    <property type="nucleotide sequence ID" value="NZ_FUWU01000026.1"/>
</dbReference>
<evidence type="ECO:0000313" key="10">
    <source>
        <dbReference type="Proteomes" id="UP000184275"/>
    </source>
</evidence>
<feature type="transmembrane region" description="Helical" evidence="6">
    <location>
        <begin position="223"/>
        <end position="242"/>
    </location>
</feature>
<keyword evidence="10" id="KW-1185">Reference proteome</keyword>
<dbReference type="InterPro" id="IPR013525">
    <property type="entry name" value="ABC2_TM"/>
</dbReference>
<organism evidence="8 10">
    <name type="scientific">Fibrobacter intestinalis</name>
    <dbReference type="NCBI Taxonomy" id="28122"/>
    <lineage>
        <taxon>Bacteria</taxon>
        <taxon>Pseudomonadati</taxon>
        <taxon>Fibrobacterota</taxon>
        <taxon>Fibrobacteria</taxon>
        <taxon>Fibrobacterales</taxon>
        <taxon>Fibrobacteraceae</taxon>
        <taxon>Fibrobacter</taxon>
    </lineage>
</organism>
<dbReference type="GO" id="GO:0140359">
    <property type="term" value="F:ABC-type transporter activity"/>
    <property type="evidence" value="ECO:0007669"/>
    <property type="project" value="InterPro"/>
</dbReference>
<feature type="domain" description="ABC-2 type transporter transmembrane" evidence="7">
    <location>
        <begin position="22"/>
        <end position="360"/>
    </location>
</feature>
<feature type="transmembrane region" description="Helical" evidence="6">
    <location>
        <begin position="20"/>
        <end position="39"/>
    </location>
</feature>
<keyword evidence="5 6" id="KW-0472">Membrane</keyword>
<dbReference type="PANTHER" id="PTHR30294">
    <property type="entry name" value="MEMBRANE COMPONENT OF ABC TRANSPORTER YHHJ-RELATED"/>
    <property type="match status" value="1"/>
</dbReference>
<reference evidence="9 11" key="3">
    <citation type="submission" date="2017-02" db="EMBL/GenBank/DDBJ databases">
        <authorList>
            <person name="Peterson S.W."/>
        </authorList>
    </citation>
    <scope>NUCLEOTIDE SEQUENCE [LARGE SCALE GENOMIC DNA]</scope>
    <source>
        <strain evidence="9 11">ATCC 43854</strain>
    </source>
</reference>
<feature type="transmembrane region" description="Helical" evidence="6">
    <location>
        <begin position="254"/>
        <end position="277"/>
    </location>
</feature>
<dbReference type="STRING" id="28122.SAMN02745108_01623"/>
<name>A0A1M6TCE8_9BACT</name>
<keyword evidence="3 6" id="KW-0812">Transmembrane</keyword>
<evidence type="ECO:0000256" key="3">
    <source>
        <dbReference type="ARBA" id="ARBA00022692"/>
    </source>
</evidence>
<sequence>MPQKFFAVVKDAYLQWNPLLHILLFIFPLFLCLGILSLFSEESPSNLPVGVIAEGGGPLQDRLLRAIEATPTVKISKRCQSISECASAMRSGEILAFVDIPVDLEKYALRYETPTVSVYTNGQSLLTSKLITNDLRIAVATVGAVLVKNVVAPPITTEIHLIGNPTGNYERFLGIGLVVALFHVIAMLLGAYIFSYPTREKQTREWFEIAAQNSLLCAFGGRFLPAFFILGTEFCGMLLLARNGMPELGAIQQVLLFGGAFLMVGTCLAAGAAFAGIVGEMRVALSSAAVSGGPAFAFCGQTFPLMAMPFPIRCWAFVLPITHFMQLQSAFFFGQIGTVRARHSFEILAMEFLFWILVAVLAQGFRIRKNLNREREKCSIE</sequence>
<dbReference type="Proteomes" id="UP000190449">
    <property type="component" value="Unassembled WGS sequence"/>
</dbReference>
<dbReference type="Gene3D" id="3.40.1710.10">
    <property type="entry name" value="abc type-2 transporter like domain"/>
    <property type="match status" value="1"/>
</dbReference>
<dbReference type="PANTHER" id="PTHR30294:SF47">
    <property type="entry name" value="INNER MEMBRANE TRANSPORT PERMEASE YHHJ"/>
    <property type="match status" value="1"/>
</dbReference>
<dbReference type="Proteomes" id="UP000184275">
    <property type="component" value="Unassembled WGS sequence"/>
</dbReference>
<evidence type="ECO:0000256" key="4">
    <source>
        <dbReference type="ARBA" id="ARBA00022989"/>
    </source>
</evidence>
<accession>A0A1T4NKI6</accession>
<dbReference type="EMBL" id="FUWU01000026">
    <property type="protein sequence ID" value="SJZ79779.1"/>
    <property type="molecule type" value="Genomic_DNA"/>
</dbReference>
<evidence type="ECO:0000256" key="5">
    <source>
        <dbReference type="ARBA" id="ARBA00023136"/>
    </source>
</evidence>
<keyword evidence="2" id="KW-1003">Cell membrane</keyword>
<evidence type="ECO:0000313" key="8">
    <source>
        <dbReference type="EMBL" id="SHK54559.1"/>
    </source>
</evidence>
<evidence type="ECO:0000256" key="6">
    <source>
        <dbReference type="SAM" id="Phobius"/>
    </source>
</evidence>
<evidence type="ECO:0000313" key="11">
    <source>
        <dbReference type="Proteomes" id="UP000190449"/>
    </source>
</evidence>
<feature type="transmembrane region" description="Helical" evidence="6">
    <location>
        <begin position="315"/>
        <end position="335"/>
    </location>
</feature>
<dbReference type="InterPro" id="IPR051449">
    <property type="entry name" value="ABC-2_transporter_component"/>
</dbReference>
<dbReference type="GO" id="GO:0005886">
    <property type="term" value="C:plasma membrane"/>
    <property type="evidence" value="ECO:0007669"/>
    <property type="project" value="UniProtKB-SubCell"/>
</dbReference>
<feature type="transmembrane region" description="Helical" evidence="6">
    <location>
        <begin position="347"/>
        <end position="365"/>
    </location>
</feature>
<proteinExistence type="predicted"/>
<dbReference type="EMBL" id="FRAW01000009">
    <property type="protein sequence ID" value="SHK54559.1"/>
    <property type="molecule type" value="Genomic_DNA"/>
</dbReference>
<gene>
    <name evidence="9" type="ORF">SAMN02745108_01623</name>
    <name evidence="8" type="ORF">SAMN05720469_10969</name>
</gene>
<dbReference type="AlphaFoldDB" id="A0A1M6TCE8"/>
<protein>
    <submittedName>
        <fullName evidence="8">ABC-2 type transport system permease protein</fullName>
    </submittedName>
</protein>
<reference evidence="8" key="2">
    <citation type="submission" date="2016-11" db="EMBL/GenBank/DDBJ databases">
        <authorList>
            <person name="Jaros S."/>
            <person name="Januszkiewicz K."/>
            <person name="Wedrychowicz H."/>
        </authorList>
    </citation>
    <scope>NUCLEOTIDE SEQUENCE [LARGE SCALE GENOMIC DNA]</scope>
    <source>
        <strain evidence="8">UWOS</strain>
    </source>
</reference>
<keyword evidence="4 6" id="KW-1133">Transmembrane helix</keyword>
<feature type="transmembrane region" description="Helical" evidence="6">
    <location>
        <begin position="172"/>
        <end position="194"/>
    </location>
</feature>
<dbReference type="Pfam" id="PF12698">
    <property type="entry name" value="ABC2_membrane_3"/>
    <property type="match status" value="1"/>
</dbReference>
<evidence type="ECO:0000259" key="7">
    <source>
        <dbReference type="Pfam" id="PF12698"/>
    </source>
</evidence>
<reference evidence="10" key="1">
    <citation type="submission" date="2016-11" db="EMBL/GenBank/DDBJ databases">
        <authorList>
            <person name="Varghese N."/>
            <person name="Submissions S."/>
        </authorList>
    </citation>
    <scope>NUCLEOTIDE SEQUENCE [LARGE SCALE GENOMIC DNA]</scope>
    <source>
        <strain evidence="10">UWOS</strain>
    </source>
</reference>
<evidence type="ECO:0000256" key="1">
    <source>
        <dbReference type="ARBA" id="ARBA00004651"/>
    </source>
</evidence>
<accession>A0A1M6TCE8</accession>
<comment type="subcellular location">
    <subcellularLocation>
        <location evidence="1">Cell membrane</location>
        <topology evidence="1">Multi-pass membrane protein</topology>
    </subcellularLocation>
</comment>
<evidence type="ECO:0000256" key="2">
    <source>
        <dbReference type="ARBA" id="ARBA00022475"/>
    </source>
</evidence>
<evidence type="ECO:0000313" key="9">
    <source>
        <dbReference type="EMBL" id="SJZ79779.1"/>
    </source>
</evidence>